<feature type="non-terminal residue" evidence="2">
    <location>
        <position position="1"/>
    </location>
</feature>
<name>A0A538S8B0_UNCEI</name>
<proteinExistence type="predicted"/>
<gene>
    <name evidence="2" type="ORF">E6K73_13445</name>
</gene>
<dbReference type="AlphaFoldDB" id="A0A538S8B0"/>
<organism evidence="2 3">
    <name type="scientific">Eiseniibacteriota bacterium</name>
    <dbReference type="NCBI Taxonomy" id="2212470"/>
    <lineage>
        <taxon>Bacteria</taxon>
        <taxon>Candidatus Eiseniibacteriota</taxon>
    </lineage>
</organism>
<protein>
    <recommendedName>
        <fullName evidence="1">FlgD/Vpr Ig-like domain-containing protein</fullName>
    </recommendedName>
</protein>
<dbReference type="Pfam" id="PF13860">
    <property type="entry name" value="FlgD_ig"/>
    <property type="match status" value="1"/>
</dbReference>
<sequence length="553" mass="59843">VGADCPASGYRGNSNIRYEGAKIIPDGLLTPGSHVEYFFRREDGGVFKGTVPDTTVVSPQRGGNSTDGDRWSEFSILPDRWKDNTYHHPLTNQPGLGNACLLVLDYNDRRGNERVWVGVADSIGATQQAGWGAHNGWHAIGGGDLNNPDDNRLPDPSDHYGGLPSGHGYVAAHGGQPGYRGRWDMYQVRASESLMNQAGGIGSKLGNSNPGNILDGYRSHQGATPDQLAYYKMIFIMSGDLNSGILGPFPNRSQDDCGLLTNWLQNAAAPPAPLNRAFWAMGDGFVEDGVQEDNCQLNLLTDYLGVDLDNPNYIVVSGDTESTIDVSPTNVIGGAVGTPYHGDQYGVRNVCLWSNDVLLRTAVPSPNTADATFYGPSKKGPGTQFLSGVARNSRTASRAYLSLVDGWDIEHLTSVNDFDTRGRLRYFAAVFANLFGSVSGCTINGTPLISLDVPSNDATLVNFMNVRNNPLAAGEARIHFGLAQADRVEVKVYDVSGRLVRNLADRPFPAGEHEILWDGLDNGGRQVARGVFFTRVRFMNSRFSAARKLTVLK</sequence>
<comment type="caution">
    <text evidence="2">The sequence shown here is derived from an EMBL/GenBank/DDBJ whole genome shotgun (WGS) entry which is preliminary data.</text>
</comment>
<accession>A0A538S8B0</accession>
<feature type="domain" description="FlgD/Vpr Ig-like" evidence="1">
    <location>
        <begin position="474"/>
        <end position="532"/>
    </location>
</feature>
<evidence type="ECO:0000313" key="3">
    <source>
        <dbReference type="Proteomes" id="UP000320184"/>
    </source>
</evidence>
<dbReference type="Gene3D" id="2.60.40.4070">
    <property type="match status" value="1"/>
</dbReference>
<evidence type="ECO:0000313" key="2">
    <source>
        <dbReference type="EMBL" id="TMQ47607.1"/>
    </source>
</evidence>
<dbReference type="InterPro" id="IPR025965">
    <property type="entry name" value="FlgD/Vpr_Ig-like"/>
</dbReference>
<evidence type="ECO:0000259" key="1">
    <source>
        <dbReference type="Pfam" id="PF13860"/>
    </source>
</evidence>
<reference evidence="2 3" key="1">
    <citation type="journal article" date="2019" name="Nat. Microbiol.">
        <title>Mediterranean grassland soil C-N compound turnover is dependent on rainfall and depth, and is mediated by genomically divergent microorganisms.</title>
        <authorList>
            <person name="Diamond S."/>
            <person name="Andeer P.F."/>
            <person name="Li Z."/>
            <person name="Crits-Christoph A."/>
            <person name="Burstein D."/>
            <person name="Anantharaman K."/>
            <person name="Lane K.R."/>
            <person name="Thomas B.C."/>
            <person name="Pan C."/>
            <person name="Northen T.R."/>
            <person name="Banfield J.F."/>
        </authorList>
    </citation>
    <scope>NUCLEOTIDE SEQUENCE [LARGE SCALE GENOMIC DNA]</scope>
    <source>
        <strain evidence="2">WS_3</strain>
    </source>
</reference>
<dbReference type="Proteomes" id="UP000320184">
    <property type="component" value="Unassembled WGS sequence"/>
</dbReference>
<dbReference type="EMBL" id="VBOT01000174">
    <property type="protein sequence ID" value="TMQ47607.1"/>
    <property type="molecule type" value="Genomic_DNA"/>
</dbReference>